<reference evidence="2 3" key="1">
    <citation type="submission" date="2015-07" db="EMBL/GenBank/DDBJ databases">
        <title>Comparative genomics of the Sigatoka disease complex on banana suggests a link between parallel evolutionary changes in Pseudocercospora fijiensis and Pseudocercospora eumusae and increased virulence on the banana host.</title>
        <authorList>
            <person name="Chang T.-C."/>
            <person name="Salvucci A."/>
            <person name="Crous P.W."/>
            <person name="Stergiopoulos I."/>
        </authorList>
    </citation>
    <scope>NUCLEOTIDE SEQUENCE [LARGE SCALE GENOMIC DNA]</scope>
    <source>
        <strain evidence="2 3">CBS 114824</strain>
    </source>
</reference>
<feature type="region of interest" description="Disordered" evidence="1">
    <location>
        <begin position="1"/>
        <end position="33"/>
    </location>
</feature>
<evidence type="ECO:0000313" key="3">
    <source>
        <dbReference type="Proteomes" id="UP000070133"/>
    </source>
</evidence>
<sequence length="264" mass="29312">MNTPNNKESPRLAYQVTMASTPLAPQRQNRPCRERLSSPPAFERLKKHSGVASNIIATPVRQYEQSHLLMAPKASTRAAEIALTPPRLREECSLPMAPRKSTVVATTTLPKVSGNTPLASKKPIVPTHTTKAPQRKAKASKVSATAPQECGVWLRIPSRDRPVQLKLELKSDLLSFAKQAAEMMGNKPLHKISLTVRRAEGSDILLWDGYHENEAPHLWVKNTGITQGCTIVAENKGSRAMCLDDYHLSTTPKKREKKMLVFRD</sequence>
<gene>
    <name evidence="2" type="ORF">AC578_7867</name>
</gene>
<comment type="caution">
    <text evidence="2">The sequence shown here is derived from an EMBL/GenBank/DDBJ whole genome shotgun (WGS) entry which is preliminary data.</text>
</comment>
<accession>A0A139HIX7</accession>
<dbReference type="OrthoDB" id="3647959at2759"/>
<dbReference type="Proteomes" id="UP000070133">
    <property type="component" value="Unassembled WGS sequence"/>
</dbReference>
<dbReference type="EMBL" id="LFZN01000042">
    <property type="protein sequence ID" value="KXT02444.1"/>
    <property type="molecule type" value="Genomic_DNA"/>
</dbReference>
<dbReference type="AlphaFoldDB" id="A0A139HIX7"/>
<name>A0A139HIX7_9PEZI</name>
<keyword evidence="3" id="KW-1185">Reference proteome</keyword>
<evidence type="ECO:0000313" key="2">
    <source>
        <dbReference type="EMBL" id="KXT02444.1"/>
    </source>
</evidence>
<evidence type="ECO:0000256" key="1">
    <source>
        <dbReference type="SAM" id="MobiDB-lite"/>
    </source>
</evidence>
<feature type="region of interest" description="Disordered" evidence="1">
    <location>
        <begin position="114"/>
        <end position="142"/>
    </location>
</feature>
<proteinExistence type="predicted"/>
<organism evidence="2 3">
    <name type="scientific">Pseudocercospora eumusae</name>
    <dbReference type="NCBI Taxonomy" id="321146"/>
    <lineage>
        <taxon>Eukaryota</taxon>
        <taxon>Fungi</taxon>
        <taxon>Dikarya</taxon>
        <taxon>Ascomycota</taxon>
        <taxon>Pezizomycotina</taxon>
        <taxon>Dothideomycetes</taxon>
        <taxon>Dothideomycetidae</taxon>
        <taxon>Mycosphaerellales</taxon>
        <taxon>Mycosphaerellaceae</taxon>
        <taxon>Pseudocercospora</taxon>
    </lineage>
</organism>
<protein>
    <submittedName>
        <fullName evidence="2">Uncharacterized protein</fullName>
    </submittedName>
</protein>